<feature type="transmembrane region" description="Helical" evidence="12">
    <location>
        <begin position="545"/>
        <end position="566"/>
    </location>
</feature>
<accession>A0A8C7VPS5</accession>
<keyword evidence="9 12" id="KW-0472">Membrane</keyword>
<keyword evidence="5 12" id="KW-0812">Transmembrane</keyword>
<proteinExistence type="inferred from homology"/>
<organism evidence="13 14">
    <name type="scientific">Oncorhynchus mykiss</name>
    <name type="common">Rainbow trout</name>
    <name type="synonym">Salmo gairdneri</name>
    <dbReference type="NCBI Taxonomy" id="8022"/>
    <lineage>
        <taxon>Eukaryota</taxon>
        <taxon>Metazoa</taxon>
        <taxon>Chordata</taxon>
        <taxon>Craniata</taxon>
        <taxon>Vertebrata</taxon>
        <taxon>Euteleostomi</taxon>
        <taxon>Actinopterygii</taxon>
        <taxon>Neopterygii</taxon>
        <taxon>Teleostei</taxon>
        <taxon>Protacanthopterygii</taxon>
        <taxon>Salmoniformes</taxon>
        <taxon>Salmonidae</taxon>
        <taxon>Salmoninae</taxon>
        <taxon>Oncorhynchus</taxon>
    </lineage>
</organism>
<feature type="transmembrane region" description="Helical" evidence="12">
    <location>
        <begin position="232"/>
        <end position="257"/>
    </location>
</feature>
<feature type="transmembrane region" description="Helical" evidence="12">
    <location>
        <begin position="687"/>
        <end position="705"/>
    </location>
</feature>
<comment type="subcellular location">
    <subcellularLocation>
        <location evidence="1">Cell membrane</location>
        <topology evidence="1">Multi-pass membrane protein</topology>
    </subcellularLocation>
</comment>
<feature type="transmembrane region" description="Helical" evidence="12">
    <location>
        <begin position="443"/>
        <end position="466"/>
    </location>
</feature>
<dbReference type="GO" id="GO:0005886">
    <property type="term" value="C:plasma membrane"/>
    <property type="evidence" value="ECO:0007669"/>
    <property type="project" value="UniProtKB-SubCell"/>
</dbReference>
<keyword evidence="6 12" id="KW-1133">Transmembrane helix</keyword>
<feature type="transmembrane region" description="Helical" evidence="12">
    <location>
        <begin position="343"/>
        <end position="362"/>
    </location>
</feature>
<feature type="transmembrane region" description="Helical" evidence="12">
    <location>
        <begin position="188"/>
        <end position="211"/>
    </location>
</feature>
<dbReference type="PANTHER" id="PTHR42985">
    <property type="entry name" value="SODIUM-COUPLED MONOCARBOXYLATE TRANSPORTER"/>
    <property type="match status" value="1"/>
</dbReference>
<dbReference type="PANTHER" id="PTHR42985:SF11">
    <property type="entry name" value="SODIUM_IODIDE COTRANSPORTER"/>
    <property type="match status" value="1"/>
</dbReference>
<feature type="transmembrane region" description="Helical" evidence="12">
    <location>
        <begin position="263"/>
        <end position="282"/>
    </location>
</feature>
<keyword evidence="14" id="KW-1185">Reference proteome</keyword>
<sequence length="736" mass="80757">MCIHLEKGKGCEYFLKALYMTGTHFICKCKVSFIQYIFPSNLLSDAPIAVERSKQQFKGAVSYPLRRNLYSLCIHPIQSQETPGASDSTIQHDKEDKAMDGEHIPERPRPGFVLADYVVFAAMLLVSMGIGLFQALKKKPGDAKVDDFFTGGRSMPVIPVGMSLCASFMSAVQVLGVPAEASLYGFKFLYMCLGQTINSCLTAYLFLPVFYRLGITSTNEYLKMRFGREMQLLGSVQFIVSTLLYTGIVIYAPALILSQATGLNMWASLFSTGFICTFYTTLGGMKAVIWTDVFQILVMLSGFIAIFVQGTVLVGGPAMVLEIANNGSRINFNDFDFDPRRRYTFWSFTVGGTLLWLSMYGVNQAQVQRYISCRTERQAQWALFVNQVGLCLVVGSAATCGIVMFALYSHCDPLTSGKIAAPDQYMPYLVLDIFQDHPGFPGLFLACAYSGTLSTASTSINAMAAVTMDDLLKPTLANMSQKRLILISRGLSFMYGAGCITVAALSSFLDWGVLQGSFTVMGVVSGPLLGAFVLGMFVPASNRPGVFSGVAVGFSISLWLVIGSTLHPPSLQTMGVLPTYTDQCPSSNSTVNSSLGMDTPSASTPLPLYQHGRTSLQNFYSMSYLYFGAVGTISVVLVGVAVSYATGNKSTIYLSFPQCFYRLIPCLDHSAQTDIQCIRKVFKPLDLFQVLLHYSLILQLIPFFFTSTYTIPYNDKAKTVFLQIYISIQTLYSVLC</sequence>
<dbReference type="InterPro" id="IPR001734">
    <property type="entry name" value="Na/solute_symporter"/>
</dbReference>
<name>A0A8C7VPS5_ONCMY</name>
<dbReference type="GO" id="GO:1904200">
    <property type="term" value="P:iodide transmembrane transport"/>
    <property type="evidence" value="ECO:0007669"/>
    <property type="project" value="TreeGrafter"/>
</dbReference>
<dbReference type="NCBIfam" id="TIGR00813">
    <property type="entry name" value="sss"/>
    <property type="match status" value="1"/>
</dbReference>
<dbReference type="Proteomes" id="UP000694395">
    <property type="component" value="Chromosome 1"/>
</dbReference>
<keyword evidence="10" id="KW-0739">Sodium transport</keyword>
<dbReference type="PROSITE" id="PS50283">
    <property type="entry name" value="NA_SOLUT_SYMP_3"/>
    <property type="match status" value="1"/>
</dbReference>
<evidence type="ECO:0000313" key="14">
    <source>
        <dbReference type="Proteomes" id="UP000694395"/>
    </source>
</evidence>
<dbReference type="Ensembl" id="ENSOMYT00000041856.2">
    <property type="protein sequence ID" value="ENSOMYP00000038320.2"/>
    <property type="gene ID" value="ENSOMYG00000017611.2"/>
</dbReference>
<keyword evidence="8" id="KW-0406">Ion transport</keyword>
<evidence type="ECO:0000256" key="6">
    <source>
        <dbReference type="ARBA" id="ARBA00022989"/>
    </source>
</evidence>
<evidence type="ECO:0000256" key="4">
    <source>
        <dbReference type="ARBA" id="ARBA00022475"/>
    </source>
</evidence>
<evidence type="ECO:0000313" key="13">
    <source>
        <dbReference type="Ensembl" id="ENSOMYP00000038320.2"/>
    </source>
</evidence>
<feature type="transmembrane region" description="Helical" evidence="12">
    <location>
        <begin position="383"/>
        <end position="408"/>
    </location>
</feature>
<dbReference type="Gene3D" id="1.20.1730.10">
    <property type="entry name" value="Sodium/glucose cotransporter"/>
    <property type="match status" value="1"/>
</dbReference>
<evidence type="ECO:0000256" key="3">
    <source>
        <dbReference type="ARBA" id="ARBA00022448"/>
    </source>
</evidence>
<dbReference type="GO" id="GO:0070062">
    <property type="term" value="C:extracellular exosome"/>
    <property type="evidence" value="ECO:0007669"/>
    <property type="project" value="TreeGrafter"/>
</dbReference>
<evidence type="ECO:0000256" key="1">
    <source>
        <dbReference type="ARBA" id="ARBA00004651"/>
    </source>
</evidence>
<dbReference type="GO" id="GO:0015293">
    <property type="term" value="F:symporter activity"/>
    <property type="evidence" value="ECO:0007669"/>
    <property type="project" value="TreeGrafter"/>
</dbReference>
<dbReference type="Pfam" id="PF00474">
    <property type="entry name" value="SSF"/>
    <property type="match status" value="1"/>
</dbReference>
<dbReference type="GO" id="GO:0006814">
    <property type="term" value="P:sodium ion transport"/>
    <property type="evidence" value="ECO:0007669"/>
    <property type="project" value="UniProtKB-KW"/>
</dbReference>
<evidence type="ECO:0000256" key="9">
    <source>
        <dbReference type="ARBA" id="ARBA00023136"/>
    </source>
</evidence>
<evidence type="ECO:0000256" key="5">
    <source>
        <dbReference type="ARBA" id="ARBA00022692"/>
    </source>
</evidence>
<comment type="similarity">
    <text evidence="2 11">Belongs to the sodium:solute symporter (SSF) (TC 2.A.21) family.</text>
</comment>
<keyword evidence="3" id="KW-0813">Transport</keyword>
<dbReference type="InterPro" id="IPR038377">
    <property type="entry name" value="Na/Glc_symporter_sf"/>
</dbReference>
<dbReference type="GeneTree" id="ENSGT00940000159489"/>
<evidence type="ECO:0000256" key="12">
    <source>
        <dbReference type="SAM" id="Phobius"/>
    </source>
</evidence>
<feature type="transmembrane region" description="Helical" evidence="12">
    <location>
        <begin position="117"/>
        <end position="136"/>
    </location>
</feature>
<feature type="transmembrane region" description="Helical" evidence="12">
    <location>
        <begin position="624"/>
        <end position="645"/>
    </location>
</feature>
<evidence type="ECO:0000256" key="8">
    <source>
        <dbReference type="ARBA" id="ARBA00023065"/>
    </source>
</evidence>
<feature type="transmembrane region" description="Helical" evidence="12">
    <location>
        <begin position="294"/>
        <end position="323"/>
    </location>
</feature>
<reference evidence="13" key="1">
    <citation type="submission" date="2020-07" db="EMBL/GenBank/DDBJ databases">
        <title>A long reads based de novo assembly of the rainbow trout Arlee double haploid line genome.</title>
        <authorList>
            <person name="Gao G."/>
            <person name="Palti Y."/>
        </authorList>
    </citation>
    <scope>NUCLEOTIDE SEQUENCE [LARGE SCALE GENOMIC DNA]</scope>
</reference>
<evidence type="ECO:0000256" key="7">
    <source>
        <dbReference type="ARBA" id="ARBA00023053"/>
    </source>
</evidence>
<dbReference type="AlphaFoldDB" id="A0A8C7VPS5"/>
<feature type="transmembrane region" description="Helical" evidence="12">
    <location>
        <begin position="157"/>
        <end position="176"/>
    </location>
</feature>
<feature type="transmembrane region" description="Helical" evidence="12">
    <location>
        <begin position="486"/>
        <end position="506"/>
    </location>
</feature>
<feature type="transmembrane region" description="Helical" evidence="12">
    <location>
        <begin position="518"/>
        <end position="538"/>
    </location>
</feature>
<keyword evidence="7" id="KW-0915">Sodium</keyword>
<reference evidence="13" key="3">
    <citation type="submission" date="2025-09" db="UniProtKB">
        <authorList>
            <consortium name="Ensembl"/>
        </authorList>
    </citation>
    <scope>IDENTIFICATION</scope>
</reference>
<evidence type="ECO:0000256" key="11">
    <source>
        <dbReference type="RuleBase" id="RU362091"/>
    </source>
</evidence>
<reference evidence="13" key="2">
    <citation type="submission" date="2025-08" db="UniProtKB">
        <authorList>
            <consortium name="Ensembl"/>
        </authorList>
    </citation>
    <scope>IDENTIFICATION</scope>
</reference>
<dbReference type="InterPro" id="IPR051163">
    <property type="entry name" value="Sodium:Solute_Symporter_SSF"/>
</dbReference>
<protein>
    <submittedName>
        <fullName evidence="13">Solute carrier family 5 member 5</fullName>
    </submittedName>
</protein>
<evidence type="ECO:0000256" key="2">
    <source>
        <dbReference type="ARBA" id="ARBA00006434"/>
    </source>
</evidence>
<evidence type="ECO:0000256" key="10">
    <source>
        <dbReference type="ARBA" id="ARBA00023201"/>
    </source>
</evidence>
<keyword evidence="4" id="KW-1003">Cell membrane</keyword>